<feature type="compositionally biased region" description="Polar residues" evidence="1">
    <location>
        <begin position="340"/>
        <end position="374"/>
    </location>
</feature>
<feature type="compositionally biased region" description="Polar residues" evidence="1">
    <location>
        <begin position="288"/>
        <end position="324"/>
    </location>
</feature>
<name>A0ABY7EYX4_MYAAR</name>
<feature type="region of interest" description="Disordered" evidence="1">
    <location>
        <begin position="182"/>
        <end position="222"/>
    </location>
</feature>
<dbReference type="PANTHER" id="PTHR33480">
    <property type="entry name" value="SET DOMAIN-CONTAINING PROTEIN-RELATED"/>
    <property type="match status" value="1"/>
</dbReference>
<dbReference type="Proteomes" id="UP001164746">
    <property type="component" value="Chromosome 9"/>
</dbReference>
<feature type="compositionally biased region" description="Polar residues" evidence="1">
    <location>
        <begin position="236"/>
        <end position="272"/>
    </location>
</feature>
<dbReference type="EMBL" id="CP111020">
    <property type="protein sequence ID" value="WAR15125.1"/>
    <property type="molecule type" value="Genomic_DNA"/>
</dbReference>
<evidence type="ECO:0000256" key="1">
    <source>
        <dbReference type="SAM" id="MobiDB-lite"/>
    </source>
</evidence>
<feature type="compositionally biased region" description="Basic and acidic residues" evidence="1">
    <location>
        <begin position="1198"/>
        <end position="1208"/>
    </location>
</feature>
<evidence type="ECO:0000313" key="2">
    <source>
        <dbReference type="EMBL" id="WAR15125.1"/>
    </source>
</evidence>
<accession>A0ABY7EYX4</accession>
<feature type="region of interest" description="Disordered" evidence="1">
    <location>
        <begin position="130"/>
        <end position="170"/>
    </location>
</feature>
<feature type="region of interest" description="Disordered" evidence="1">
    <location>
        <begin position="1116"/>
        <end position="1137"/>
    </location>
</feature>
<evidence type="ECO:0000313" key="3">
    <source>
        <dbReference type="Proteomes" id="UP001164746"/>
    </source>
</evidence>
<gene>
    <name evidence="2" type="ORF">MAR_005230</name>
</gene>
<dbReference type="PANTHER" id="PTHR33480:SF1">
    <property type="entry name" value="TYR RECOMBINASE DOMAIN-CONTAINING PROTEIN"/>
    <property type="match status" value="1"/>
</dbReference>
<evidence type="ECO:0008006" key="4">
    <source>
        <dbReference type="Google" id="ProtNLM"/>
    </source>
</evidence>
<keyword evidence="3" id="KW-1185">Reference proteome</keyword>
<feature type="compositionally biased region" description="Basic and acidic residues" evidence="1">
    <location>
        <begin position="1174"/>
        <end position="1190"/>
    </location>
</feature>
<proteinExistence type="predicted"/>
<sequence>MRPTARLKPIDKALYFIKLDKDQDGYTVKDFGFKGRGIKTIVDRKNGDFLLHYTGELITGEEDASEESGRLGRLVNHGHKKELNAVMKEVSGQLILFAQSTDGDTLETNVEQSSSVTAVEKQVTFPDIVESPSFQDNTPDASDTNTVHQISSTDGDTLETNVEQSSPVTAVEDQLTCTARVESPSFQDNTPDASDTNTVHQTSSTEGDTLETNVEQSSPVTAVEDQLTCTARVESPSFQDNTPDASDTNTVHQTSSTDGDTLETNVEQSSPVTADEDQLTCTARVESPSFQDNTPDASDTNTVHQTSSTDGDTLETNVEQSSPVTAVEDQLTCTARVESPSFQDNTPDASDTNTVHQTSSTEGDTLETNVEQSSPVTAVEDQVTFPDIVESLFWEDNADPCTDDRVDSSSCDDGFETDDFPMLQQLKEDQVLGEDHTVVAKSAASVSVQRKRKASDSGDELSSVKKKYARLKEKYEKLLEANREPAVTYTSKDVPAVPEQVQVTCKELPVEPHSSSEESAYMEAKINEVQKKRIYDKLLACYYCGNVYKHRITEHLQLVHPNEMDVAKAVGTSDEKKRDNIFLRLKNLGNFKYNLSVLEKKGNDIIVARRPNKGPIVAKNYLPCVSCYGFYLGKDLWRHEKNCQLKVGQVGKSASVQAESRVLLRSSVSSDPGTGDGLKLLDRLNTRSDSIKCEIVNDTLVIKFGTVLLEKLGDRRKNDISQRIRQLTRLKMQINTTKNDKTEQLFDLISGNGFDTVVEGVRNLCGTYENEEKVVRMKKPGLALRLGHNLIKAAEIKCGMALRMDDEASCNQAETFCKLYRREWNDKISSVALSTLKTNKFNKGQVIPLTDDLVKLKNHLSSRMSALAEKLQSSPAYKVWRELAEVTMVKILLLNKRRGAEASKLLISAYQSRPNWEETTNKEILGSLSPLEKKMFSRMDMVHTQGKQDKKVATLLNRDMVDAINLLIATRAACGILDTNKYVFANQLDGHLSTWTSLRDQAVQAQCSKPELINCNSLRKNIATVCQLMDLNDGEVQWVSSHLGHTVKTHKDFYRLQEAAIEIGKVSKLLIAAESGKLSKYKGKSLAALQFDVHVSNNNMIRKCYMYFIAIDSSNDEPPEKPPYQRPQRKRRVKAARKEICSRARESSVEELPVARLCQKRQRIHHVMPAQKESSSRDSHADMDSDDSLHDPTYTLEKGSEESSGEELKMRKRRWSEEENIIFKQCFKNCLDDKIMPTSVQLKVAAKRLPERGIAQIRTRVHNVIKGKQVIWEDS</sequence>
<feature type="region of interest" description="Disordered" evidence="1">
    <location>
        <begin position="1167"/>
        <end position="1208"/>
    </location>
</feature>
<feature type="compositionally biased region" description="Polar residues" evidence="1">
    <location>
        <begin position="132"/>
        <end position="168"/>
    </location>
</feature>
<reference evidence="2" key="1">
    <citation type="submission" date="2022-11" db="EMBL/GenBank/DDBJ databases">
        <title>Centuries of genome instability and evolution in soft-shell clam transmissible cancer (bioRxiv).</title>
        <authorList>
            <person name="Hart S.F.M."/>
            <person name="Yonemitsu M.A."/>
            <person name="Giersch R.M."/>
            <person name="Beal B.F."/>
            <person name="Arriagada G."/>
            <person name="Davis B.W."/>
            <person name="Ostrander E.A."/>
            <person name="Goff S.P."/>
            <person name="Metzger M.J."/>
        </authorList>
    </citation>
    <scope>NUCLEOTIDE SEQUENCE</scope>
    <source>
        <strain evidence="2">MELC-2E11</strain>
        <tissue evidence="2">Siphon/mantle</tissue>
    </source>
</reference>
<feature type="region of interest" description="Disordered" evidence="1">
    <location>
        <begin position="338"/>
        <end position="374"/>
    </location>
</feature>
<feature type="region of interest" description="Disordered" evidence="1">
    <location>
        <begin position="234"/>
        <end position="326"/>
    </location>
</feature>
<organism evidence="2 3">
    <name type="scientific">Mya arenaria</name>
    <name type="common">Soft-shell clam</name>
    <dbReference type="NCBI Taxonomy" id="6604"/>
    <lineage>
        <taxon>Eukaryota</taxon>
        <taxon>Metazoa</taxon>
        <taxon>Spiralia</taxon>
        <taxon>Lophotrochozoa</taxon>
        <taxon>Mollusca</taxon>
        <taxon>Bivalvia</taxon>
        <taxon>Autobranchia</taxon>
        <taxon>Heteroconchia</taxon>
        <taxon>Euheterodonta</taxon>
        <taxon>Imparidentia</taxon>
        <taxon>Neoheterodontei</taxon>
        <taxon>Myida</taxon>
        <taxon>Myoidea</taxon>
        <taxon>Myidae</taxon>
        <taxon>Mya</taxon>
    </lineage>
</organism>
<protein>
    <recommendedName>
        <fullName evidence="4">C2H2-type domain-containing protein</fullName>
    </recommendedName>
</protein>
<feature type="compositionally biased region" description="Polar residues" evidence="1">
    <location>
        <begin position="184"/>
        <end position="220"/>
    </location>
</feature>